<sequence>MCFFKLRNSNILIIMKRITKIDGSKRETRTRSNAIKCKEEKTAGNSKLDNFKLESKPKLSRAGTSSENSRKTKINHLKIEYDDVIPPVKIKKEEAVKESKVIKKEFDDVAVKTEVDGVYKNEENFPKNWKIVLNNLREMRKDHNAPVDSMGCDQCMDEEANPIDQRYQALLSLMLSSQTKDEITHAAMQRLNQHGCTVKNIINTSDEDLGKLIYPVGFWKSKVKYIKETSQMIVDQFNGDIPKTVKDLCKLKGVGPKMAHLCMKTAWGEVTGIGVDTHVHRISNRLKWVNTKTPEETRNELEGWLPKELWSEVNHLLVGFGQQICQPKKPQCATCLNNELCPFGIAELKCHKKTK</sequence>
<dbReference type="GeneID" id="108569678"/>
<reference evidence="16" key="1">
    <citation type="submission" date="2025-08" db="UniProtKB">
        <authorList>
            <consortium name="RefSeq"/>
        </authorList>
    </citation>
    <scope>IDENTIFICATION</scope>
    <source>
        <tissue evidence="16">Whole Larva</tissue>
    </source>
</reference>
<dbReference type="InterPro" id="IPR000445">
    <property type="entry name" value="HhH_motif"/>
</dbReference>
<proteinExistence type="inferred from homology"/>
<dbReference type="SMART" id="SM00478">
    <property type="entry name" value="ENDO3c"/>
    <property type="match status" value="1"/>
</dbReference>
<dbReference type="InterPro" id="IPR003265">
    <property type="entry name" value="HhH-GPD_domain"/>
</dbReference>
<comment type="similarity">
    <text evidence="2 12">Belongs to the Nth/MutY family.</text>
</comment>
<dbReference type="EC" id="4.2.99.18" evidence="12"/>
<dbReference type="Proteomes" id="UP000695000">
    <property type="component" value="Unplaced"/>
</dbReference>
<comment type="catalytic activity">
    <reaction evidence="12">
        <text>2'-deoxyribonucleotide-(2'-deoxyribose 5'-phosphate)-2'-deoxyribonucleotide-DNA = a 3'-end 2'-deoxyribonucleotide-(2,3-dehydro-2,3-deoxyribose 5'-phosphate)-DNA + a 5'-end 5'-phospho-2'-deoxyribonucleoside-DNA + H(+)</text>
        <dbReference type="Rhea" id="RHEA:66592"/>
        <dbReference type="Rhea" id="RHEA-COMP:13180"/>
        <dbReference type="Rhea" id="RHEA-COMP:16897"/>
        <dbReference type="Rhea" id="RHEA-COMP:17067"/>
        <dbReference type="ChEBI" id="CHEBI:15378"/>
        <dbReference type="ChEBI" id="CHEBI:136412"/>
        <dbReference type="ChEBI" id="CHEBI:157695"/>
        <dbReference type="ChEBI" id="CHEBI:167181"/>
        <dbReference type="EC" id="4.2.99.18"/>
    </reaction>
</comment>
<comment type="function">
    <text evidence="12">Bifunctional DNA N-glycosylase with associated apurinic/apyrimidinic (AP) lyase function that catalyzes the first step in base excision repair (BER), the primary repair pathway for the repair of oxidative DNA damage. The DNA N-glycosylase activity releases the damaged DNA base from DNA by cleaving the N-glycosidic bond, leaving an AP site. The AP lyase activity cleaves the phosphodiester bond 3' to the AP site by a beta-elimination. Primarily recognizes and repairs oxidative base damage of pyrimidines.</text>
</comment>
<keyword evidence="12" id="KW-0496">Mitochondrion</keyword>
<evidence type="ECO:0000313" key="15">
    <source>
        <dbReference type="Proteomes" id="UP000695000"/>
    </source>
</evidence>
<dbReference type="RefSeq" id="XP_017786808.1">
    <property type="nucleotide sequence ID" value="XM_017931319.1"/>
</dbReference>
<dbReference type="Gene3D" id="1.10.1670.10">
    <property type="entry name" value="Helix-hairpin-Helix base-excision DNA repair enzymes (C-terminal)"/>
    <property type="match status" value="1"/>
</dbReference>
<keyword evidence="7" id="KW-0408">Iron</keyword>
<evidence type="ECO:0000256" key="5">
    <source>
        <dbReference type="ARBA" id="ARBA00022801"/>
    </source>
</evidence>
<evidence type="ECO:0000256" key="11">
    <source>
        <dbReference type="ARBA" id="ARBA00023295"/>
    </source>
</evidence>
<evidence type="ECO:0000256" key="4">
    <source>
        <dbReference type="ARBA" id="ARBA00022763"/>
    </source>
</evidence>
<evidence type="ECO:0000313" key="16">
    <source>
        <dbReference type="RefSeq" id="XP_017786808.1"/>
    </source>
</evidence>
<dbReference type="PANTHER" id="PTHR43286">
    <property type="entry name" value="ENDONUCLEASE III-LIKE PROTEIN 1"/>
    <property type="match status" value="1"/>
</dbReference>
<comment type="cofactor">
    <cofactor evidence="1">
        <name>[4Fe-4S] cluster</name>
        <dbReference type="ChEBI" id="CHEBI:49883"/>
    </cofactor>
</comment>
<evidence type="ECO:0000256" key="6">
    <source>
        <dbReference type="ARBA" id="ARBA00022946"/>
    </source>
</evidence>
<feature type="region of interest" description="Disordered" evidence="13">
    <location>
        <begin position="46"/>
        <end position="71"/>
    </location>
</feature>
<evidence type="ECO:0000259" key="14">
    <source>
        <dbReference type="SMART" id="SM00478"/>
    </source>
</evidence>
<evidence type="ECO:0000256" key="12">
    <source>
        <dbReference type="HAMAP-Rule" id="MF_03183"/>
    </source>
</evidence>
<feature type="domain" description="HhH-GPD" evidence="14">
    <location>
        <begin position="175"/>
        <end position="323"/>
    </location>
</feature>
<dbReference type="InterPro" id="IPR003651">
    <property type="entry name" value="Endonuclease3_FeS-loop_motif"/>
</dbReference>
<keyword evidence="5 12" id="KW-0378">Hydrolase</keyword>
<gene>
    <name evidence="16" type="primary">LOC108569678</name>
    <name evidence="12" type="synonym">NTH1</name>
</gene>
<dbReference type="Pfam" id="PF00633">
    <property type="entry name" value="HHH"/>
    <property type="match status" value="1"/>
</dbReference>
<dbReference type="Gene3D" id="1.10.340.30">
    <property type="entry name" value="Hypothetical protein, domain 2"/>
    <property type="match status" value="1"/>
</dbReference>
<protein>
    <recommendedName>
        <fullName evidence="12">Endonuclease III homolog</fullName>
        <ecNumber evidence="12">3.2.2.-</ecNumber>
        <ecNumber evidence="12">4.2.99.18</ecNumber>
    </recommendedName>
    <alternativeName>
        <fullName evidence="12">Bifunctional DNA N-glycosylase/DNA-(apurinic or apyrimidinic site) lyase</fullName>
        <shortName evidence="12">DNA glycosylase/AP lyase</shortName>
    </alternativeName>
</protein>
<accession>A0ABM1NJ08</accession>
<dbReference type="SUPFAM" id="SSF48150">
    <property type="entry name" value="DNA-glycosylase"/>
    <property type="match status" value="1"/>
</dbReference>
<dbReference type="CDD" id="cd00056">
    <property type="entry name" value="ENDO3c"/>
    <property type="match status" value="1"/>
</dbReference>
<keyword evidence="3" id="KW-0479">Metal-binding</keyword>
<keyword evidence="9 12" id="KW-0234">DNA repair</keyword>
<keyword evidence="4 12" id="KW-0227">DNA damage</keyword>
<dbReference type="EC" id="3.2.2.-" evidence="12"/>
<dbReference type="PANTHER" id="PTHR43286:SF1">
    <property type="entry name" value="ENDONUCLEASE III-LIKE PROTEIN 1"/>
    <property type="match status" value="1"/>
</dbReference>
<keyword evidence="15" id="KW-1185">Reference proteome</keyword>
<evidence type="ECO:0000256" key="7">
    <source>
        <dbReference type="ARBA" id="ARBA00023004"/>
    </source>
</evidence>
<keyword evidence="8" id="KW-0411">Iron-sulfur</keyword>
<dbReference type="InterPro" id="IPR023170">
    <property type="entry name" value="HhH_base_excis_C"/>
</dbReference>
<keyword evidence="11 12" id="KW-0326">Glycosidase</keyword>
<keyword evidence="6" id="KW-0809">Transit peptide</keyword>
<dbReference type="InterPro" id="IPR011257">
    <property type="entry name" value="DNA_glycosylase"/>
</dbReference>
<comment type="subcellular location">
    <subcellularLocation>
        <location evidence="12">Nucleus</location>
    </subcellularLocation>
    <subcellularLocation>
        <location evidence="12">Mitochondrion</location>
    </subcellularLocation>
</comment>
<dbReference type="Pfam" id="PF00730">
    <property type="entry name" value="HhH-GPD"/>
    <property type="match status" value="1"/>
</dbReference>
<evidence type="ECO:0000256" key="3">
    <source>
        <dbReference type="ARBA" id="ARBA00022723"/>
    </source>
</evidence>
<keyword evidence="10 12" id="KW-0456">Lyase</keyword>
<evidence type="ECO:0000256" key="8">
    <source>
        <dbReference type="ARBA" id="ARBA00023014"/>
    </source>
</evidence>
<organism evidence="15 16">
    <name type="scientific">Nicrophorus vespilloides</name>
    <name type="common">Boreal carrion beetle</name>
    <dbReference type="NCBI Taxonomy" id="110193"/>
    <lineage>
        <taxon>Eukaryota</taxon>
        <taxon>Metazoa</taxon>
        <taxon>Ecdysozoa</taxon>
        <taxon>Arthropoda</taxon>
        <taxon>Hexapoda</taxon>
        <taxon>Insecta</taxon>
        <taxon>Pterygota</taxon>
        <taxon>Neoptera</taxon>
        <taxon>Endopterygota</taxon>
        <taxon>Coleoptera</taxon>
        <taxon>Polyphaga</taxon>
        <taxon>Staphyliniformia</taxon>
        <taxon>Silphidae</taxon>
        <taxon>Nicrophorinae</taxon>
        <taxon>Nicrophorus</taxon>
    </lineage>
</organism>
<comment type="caution">
    <text evidence="12">Lacks conserved residue(s) required for the propagation of feature annotation.</text>
</comment>
<dbReference type="SMART" id="SM00525">
    <property type="entry name" value="FES"/>
    <property type="match status" value="1"/>
</dbReference>
<dbReference type="HAMAP" id="MF_03183">
    <property type="entry name" value="Endonuclease_III_Nth"/>
    <property type="match status" value="1"/>
</dbReference>
<evidence type="ECO:0000256" key="13">
    <source>
        <dbReference type="SAM" id="MobiDB-lite"/>
    </source>
</evidence>
<name>A0ABM1NJ08_NICVS</name>
<keyword evidence="12" id="KW-0539">Nucleus</keyword>
<evidence type="ECO:0000256" key="10">
    <source>
        <dbReference type="ARBA" id="ARBA00023239"/>
    </source>
</evidence>
<dbReference type="InterPro" id="IPR030841">
    <property type="entry name" value="NTH1"/>
</dbReference>
<evidence type="ECO:0000256" key="9">
    <source>
        <dbReference type="ARBA" id="ARBA00023204"/>
    </source>
</evidence>
<evidence type="ECO:0000256" key="1">
    <source>
        <dbReference type="ARBA" id="ARBA00001966"/>
    </source>
</evidence>
<evidence type="ECO:0000256" key="2">
    <source>
        <dbReference type="ARBA" id="ARBA00008343"/>
    </source>
</evidence>